<reference evidence="3 4" key="1">
    <citation type="submission" date="2020-06" db="EMBL/GenBank/DDBJ databases">
        <title>Frischella cerana isolated from Apis cerana gut homogenate.</title>
        <authorList>
            <person name="Wolter L.A."/>
            <person name="Suenami S."/>
            <person name="Miyazaki R."/>
        </authorList>
    </citation>
    <scope>NUCLEOTIDE SEQUENCE [LARGE SCALE GENOMIC DNA]</scope>
    <source>
        <strain evidence="3 4">Ac13</strain>
    </source>
</reference>
<sequence>MSSWNIAVVGASGQVGKALVDLLQFSNLSIDNIGLIGSDNSEGETVRVSGKNLTIENINTVDWSQYHIAFFAVNQSVSQQYARLVAQSGCIVIDASGCFAQEDNIPLVLPRINDSLLADFRNENIIAVANPVVSQALRTVATLTDIRQLLQLHITNLIPASFYGKNGAEQLANQSARLLNGLPAENELFNKQMAFNILPLNNALADEVTIIEEIRKITGDYQLSITIDAMLVPVFYGLTQSLTFTSSTPVNIDFGYDDSFGLEYGVTLMTSDYPTPVTQVKAEQEGLQSIHLADIRYNHGHSEQIKCFSVSDNIRFLGAQILLETAEKLLTEYL</sequence>
<dbReference type="Pfam" id="PF02774">
    <property type="entry name" value="Semialdhyde_dhC"/>
    <property type="match status" value="1"/>
</dbReference>
<dbReference type="Pfam" id="PF01118">
    <property type="entry name" value="Semialdhyde_dh"/>
    <property type="match status" value="1"/>
</dbReference>
<dbReference type="RefSeq" id="WP_187756043.1">
    <property type="nucleotide sequence ID" value="NZ_JABURY010000019.1"/>
</dbReference>
<dbReference type="Gene3D" id="3.30.360.10">
    <property type="entry name" value="Dihydrodipicolinate Reductase, domain 2"/>
    <property type="match status" value="1"/>
</dbReference>
<dbReference type="CDD" id="cd17894">
    <property type="entry name" value="ASADH_USG1_N"/>
    <property type="match status" value="1"/>
</dbReference>
<keyword evidence="4" id="KW-1185">Reference proteome</keyword>
<evidence type="ECO:0000256" key="1">
    <source>
        <dbReference type="ARBA" id="ARBA00010584"/>
    </source>
</evidence>
<proteinExistence type="inferred from homology"/>
<dbReference type="PIRSF" id="PIRSF000148">
    <property type="entry name" value="ASA_dh"/>
    <property type="match status" value="1"/>
</dbReference>
<dbReference type="InterPro" id="IPR012280">
    <property type="entry name" value="Semialdhyde_DH_dimer_dom"/>
</dbReference>
<dbReference type="CDD" id="cd18129">
    <property type="entry name" value="ASADH_C_USG1_like"/>
    <property type="match status" value="1"/>
</dbReference>
<dbReference type="SUPFAM" id="SSF51735">
    <property type="entry name" value="NAD(P)-binding Rossmann-fold domains"/>
    <property type="match status" value="1"/>
</dbReference>
<dbReference type="EMBL" id="JABURY010000019">
    <property type="protein sequence ID" value="MBC9131599.1"/>
    <property type="molecule type" value="Genomic_DNA"/>
</dbReference>
<dbReference type="EC" id="1.2.1.11" evidence="3"/>
<evidence type="ECO:0000259" key="2">
    <source>
        <dbReference type="SMART" id="SM00859"/>
    </source>
</evidence>
<comment type="caution">
    <text evidence="3">The sequence shown here is derived from an EMBL/GenBank/DDBJ whole genome shotgun (WGS) entry which is preliminary data.</text>
</comment>
<dbReference type="Gene3D" id="3.40.50.720">
    <property type="entry name" value="NAD(P)-binding Rossmann-like Domain"/>
    <property type="match status" value="1"/>
</dbReference>
<dbReference type="PANTHER" id="PTHR46278:SF2">
    <property type="entry name" value="ASPARTATE-SEMIALDEHYDE DEHYDROGENASE"/>
    <property type="match status" value="1"/>
</dbReference>
<gene>
    <name evidence="3" type="ORF">FcAc13_09820</name>
</gene>
<dbReference type="Proteomes" id="UP000651208">
    <property type="component" value="Unassembled WGS sequence"/>
</dbReference>
<comment type="similarity">
    <text evidence="1">Belongs to the aspartate-semialdehyde dehydrogenase family.</text>
</comment>
<dbReference type="GO" id="GO:0004073">
    <property type="term" value="F:aspartate-semialdehyde dehydrogenase activity"/>
    <property type="evidence" value="ECO:0007669"/>
    <property type="project" value="UniProtKB-EC"/>
</dbReference>
<accession>A0ABR7QZG3</accession>
<dbReference type="NCBIfam" id="NF005957">
    <property type="entry name" value="PRK08040.1"/>
    <property type="match status" value="1"/>
</dbReference>
<keyword evidence="3" id="KW-0560">Oxidoreductase</keyword>
<dbReference type="SMART" id="SM00859">
    <property type="entry name" value="Semialdhyde_dh"/>
    <property type="match status" value="1"/>
</dbReference>
<dbReference type="InterPro" id="IPR036291">
    <property type="entry name" value="NAD(P)-bd_dom_sf"/>
</dbReference>
<evidence type="ECO:0000313" key="3">
    <source>
        <dbReference type="EMBL" id="MBC9131599.1"/>
    </source>
</evidence>
<protein>
    <submittedName>
        <fullName evidence="3">Aspartate-semialdehyde dehydrogenase</fullName>
        <ecNumber evidence="3">1.2.1.11</ecNumber>
    </submittedName>
</protein>
<dbReference type="SUPFAM" id="SSF55347">
    <property type="entry name" value="Glyceraldehyde-3-phosphate dehydrogenase-like, C-terminal domain"/>
    <property type="match status" value="1"/>
</dbReference>
<feature type="domain" description="Semialdehyde dehydrogenase NAD-binding" evidence="2">
    <location>
        <begin position="5"/>
        <end position="120"/>
    </location>
</feature>
<name>A0ABR7QZG3_9GAMM</name>
<evidence type="ECO:0000313" key="4">
    <source>
        <dbReference type="Proteomes" id="UP000651208"/>
    </source>
</evidence>
<organism evidence="3 4">
    <name type="scientific">Frischella japonica</name>
    <dbReference type="NCBI Taxonomy" id="2741544"/>
    <lineage>
        <taxon>Bacteria</taxon>
        <taxon>Pseudomonadati</taxon>
        <taxon>Pseudomonadota</taxon>
        <taxon>Gammaproteobacteria</taxon>
        <taxon>Orbales</taxon>
        <taxon>Orbaceae</taxon>
        <taxon>Frischella</taxon>
    </lineage>
</organism>
<dbReference type="PANTHER" id="PTHR46278">
    <property type="entry name" value="DEHYDROGENASE, PUTATIVE-RELATED"/>
    <property type="match status" value="1"/>
</dbReference>
<dbReference type="InterPro" id="IPR000534">
    <property type="entry name" value="Semialdehyde_DH_NAD-bd"/>
</dbReference>